<dbReference type="Gene3D" id="2.60.40.3800">
    <property type="match status" value="1"/>
</dbReference>
<evidence type="ECO:0000313" key="1">
    <source>
        <dbReference type="EMBL" id="GAF94267.1"/>
    </source>
</evidence>
<protein>
    <submittedName>
        <fullName evidence="1">Uncharacterized protein</fullName>
    </submittedName>
</protein>
<accession>X0U1I1</accession>
<reference evidence="1" key="1">
    <citation type="journal article" date="2014" name="Front. Microbiol.">
        <title>High frequency of phylogenetically diverse reductive dehalogenase-homologous genes in deep subseafloor sedimentary metagenomes.</title>
        <authorList>
            <person name="Kawai M."/>
            <person name="Futagami T."/>
            <person name="Toyoda A."/>
            <person name="Takaki Y."/>
            <person name="Nishi S."/>
            <person name="Hori S."/>
            <person name="Arai W."/>
            <person name="Tsubouchi T."/>
            <person name="Morono Y."/>
            <person name="Uchiyama I."/>
            <person name="Ito T."/>
            <person name="Fujiyama A."/>
            <person name="Inagaki F."/>
            <person name="Takami H."/>
        </authorList>
    </citation>
    <scope>NUCLEOTIDE SEQUENCE</scope>
    <source>
        <strain evidence="1">Expedition CK06-06</strain>
    </source>
</reference>
<organism evidence="1">
    <name type="scientific">marine sediment metagenome</name>
    <dbReference type="NCBI Taxonomy" id="412755"/>
    <lineage>
        <taxon>unclassified sequences</taxon>
        <taxon>metagenomes</taxon>
        <taxon>ecological metagenomes</taxon>
    </lineage>
</organism>
<dbReference type="InterPro" id="IPR038490">
    <property type="entry name" value="Gingipain_propep_sf"/>
</dbReference>
<feature type="non-terminal residue" evidence="1">
    <location>
        <position position="1"/>
    </location>
</feature>
<feature type="non-terminal residue" evidence="1">
    <location>
        <position position="168"/>
    </location>
</feature>
<dbReference type="AlphaFoldDB" id="X0U1I1"/>
<sequence length="168" mass="18920">ELETGGFYAEPQEDGTFRLEIPGFDLTSDKGYPSLPIRRSWVEAVAGRNVKLVSVEVFDKETFKDLQPAVVEPVVEANSRGTVRAARNRKRRSQRTSAGVYPEKAAQVLSVGYQEDKKKALVEMAPLTWDAKLGRLVLAHRLVVRLAFTGRDRGDSVRDGWRARSYRK</sequence>
<name>X0U1I1_9ZZZZ</name>
<proteinExistence type="predicted"/>
<comment type="caution">
    <text evidence="1">The sequence shown here is derived from an EMBL/GenBank/DDBJ whole genome shotgun (WGS) entry which is preliminary data.</text>
</comment>
<dbReference type="EMBL" id="BARS01013183">
    <property type="protein sequence ID" value="GAF94267.1"/>
    <property type="molecule type" value="Genomic_DNA"/>
</dbReference>
<gene>
    <name evidence="1" type="ORF">S01H1_23058</name>
</gene>